<dbReference type="Proteomes" id="UP000075229">
    <property type="component" value="Chromosome"/>
</dbReference>
<keyword evidence="1 6" id="KW-0819">tRNA processing</keyword>
<comment type="subunit">
    <text evidence="6">Consists of a catalytic RNA component (M1 or rnpB) and a protein subunit.</text>
</comment>
<evidence type="ECO:0000256" key="6">
    <source>
        <dbReference type="HAMAP-Rule" id="MF_00227"/>
    </source>
</evidence>
<dbReference type="SMR" id="A0AAN1CET0"/>
<keyword evidence="2 6" id="KW-0540">Nuclease</keyword>
<dbReference type="AlphaFoldDB" id="A0AAN1CET0"/>
<dbReference type="InterPro" id="IPR014721">
    <property type="entry name" value="Ribsml_uS5_D2-typ_fold_subgr"/>
</dbReference>
<dbReference type="GO" id="GO:0004526">
    <property type="term" value="F:ribonuclease P activity"/>
    <property type="evidence" value="ECO:0007669"/>
    <property type="project" value="UniProtKB-UniRule"/>
</dbReference>
<protein>
    <recommendedName>
        <fullName evidence="6 7">Ribonuclease P protein component</fullName>
        <shortName evidence="6">RNase P protein</shortName>
        <shortName evidence="6">RNaseP protein</shortName>
        <ecNumber evidence="6 7">3.1.26.5</ecNumber>
    </recommendedName>
    <alternativeName>
        <fullName evidence="6">Protein C5</fullName>
    </alternativeName>
</protein>
<organism evidence="8 9">
    <name type="scientific">Borrelia hermsii</name>
    <dbReference type="NCBI Taxonomy" id="140"/>
    <lineage>
        <taxon>Bacteria</taxon>
        <taxon>Pseudomonadati</taxon>
        <taxon>Spirochaetota</taxon>
        <taxon>Spirochaetia</taxon>
        <taxon>Spirochaetales</taxon>
        <taxon>Borreliaceae</taxon>
        <taxon>Borrelia</taxon>
    </lineage>
</organism>
<proteinExistence type="inferred from homology"/>
<evidence type="ECO:0000256" key="1">
    <source>
        <dbReference type="ARBA" id="ARBA00022694"/>
    </source>
</evidence>
<gene>
    <name evidence="6 8" type="primary">rnpA</name>
    <name evidence="8" type="ORF">A0V01_02140</name>
</gene>
<dbReference type="Pfam" id="PF00825">
    <property type="entry name" value="Ribonuclease_P"/>
    <property type="match status" value="1"/>
</dbReference>
<dbReference type="HAMAP" id="MF_00227">
    <property type="entry name" value="RNase_P"/>
    <property type="match status" value="1"/>
</dbReference>
<dbReference type="NCBIfam" id="TIGR00188">
    <property type="entry name" value="rnpA"/>
    <property type="match status" value="1"/>
</dbReference>
<comment type="catalytic activity">
    <reaction evidence="6">
        <text>Endonucleolytic cleavage of RNA, removing 5'-extranucleotides from tRNA precursor.</text>
        <dbReference type="EC" id="3.1.26.5"/>
    </reaction>
</comment>
<keyword evidence="5 6" id="KW-0694">RNA-binding</keyword>
<evidence type="ECO:0000256" key="7">
    <source>
        <dbReference type="NCBIfam" id="TIGR00188"/>
    </source>
</evidence>
<evidence type="ECO:0000313" key="8">
    <source>
        <dbReference type="EMBL" id="AMR75402.1"/>
    </source>
</evidence>
<dbReference type="EC" id="3.1.26.5" evidence="6 7"/>
<evidence type="ECO:0000256" key="4">
    <source>
        <dbReference type="ARBA" id="ARBA00022801"/>
    </source>
</evidence>
<keyword evidence="3 6" id="KW-0255">Endonuclease</keyword>
<keyword evidence="4 6" id="KW-0378">Hydrolase</keyword>
<dbReference type="InterPro" id="IPR020568">
    <property type="entry name" value="Ribosomal_Su5_D2-typ_SF"/>
</dbReference>
<dbReference type="RefSeq" id="WP_012422206.1">
    <property type="nucleotide sequence ID" value="NZ_CP014808.1"/>
</dbReference>
<reference evidence="8 9" key="1">
    <citation type="submission" date="2016-03" db="EMBL/GenBank/DDBJ databases">
        <title>Borrelia hermsii Genome sequencing and assembly.</title>
        <authorList>
            <person name="Bontemps-Gallo S."/>
            <person name="Stewart S."/>
        </authorList>
    </citation>
    <scope>NUCLEOTIDE SEQUENCE [LARGE SCALE GENOMIC DNA]</scope>
    <source>
        <strain evidence="8 9">DAH-2E7</strain>
    </source>
</reference>
<dbReference type="InterPro" id="IPR000100">
    <property type="entry name" value="RNase_P"/>
</dbReference>
<dbReference type="SUPFAM" id="SSF54211">
    <property type="entry name" value="Ribosomal protein S5 domain 2-like"/>
    <property type="match status" value="1"/>
</dbReference>
<dbReference type="EMBL" id="CP014808">
    <property type="protein sequence ID" value="AMR75402.1"/>
    <property type="molecule type" value="Genomic_DNA"/>
</dbReference>
<accession>A0AAN1CET0</accession>
<name>A0AAN1CET0_BORHE</name>
<evidence type="ECO:0000256" key="3">
    <source>
        <dbReference type="ARBA" id="ARBA00022759"/>
    </source>
</evidence>
<evidence type="ECO:0000256" key="2">
    <source>
        <dbReference type="ARBA" id="ARBA00022722"/>
    </source>
</evidence>
<comment type="similarity">
    <text evidence="6">Belongs to the RnpA family.</text>
</comment>
<dbReference type="GeneID" id="71843253"/>
<comment type="function">
    <text evidence="6">RNaseP catalyzes the removal of the 5'-leader sequence from pre-tRNA to produce the mature 5'-terminus. It can also cleave other RNA substrates such as 4.5S RNA. The protein component plays an auxiliary but essential role in vivo by binding to the 5'-leader sequence and broadening the substrate specificity of the ribozyme.</text>
</comment>
<evidence type="ECO:0000313" key="9">
    <source>
        <dbReference type="Proteomes" id="UP000075229"/>
    </source>
</evidence>
<dbReference type="GO" id="GO:0000049">
    <property type="term" value="F:tRNA binding"/>
    <property type="evidence" value="ECO:0007669"/>
    <property type="project" value="UniProtKB-UniRule"/>
</dbReference>
<sequence>MKERNISIKSKVEIQELFKKGRFIRIEGINVFYEFTCLAISRILVTFPRIFKGAVKRNRVRRIFKECFRKQFALLKDRYVDFIFVVYPQKADVNYHEVETILKNIVVYIMKRNM</sequence>
<dbReference type="GO" id="GO:0001682">
    <property type="term" value="P:tRNA 5'-leader removal"/>
    <property type="evidence" value="ECO:0007669"/>
    <property type="project" value="UniProtKB-UniRule"/>
</dbReference>
<evidence type="ECO:0000256" key="5">
    <source>
        <dbReference type="ARBA" id="ARBA00022884"/>
    </source>
</evidence>
<dbReference type="Gene3D" id="3.30.230.10">
    <property type="match status" value="1"/>
</dbReference>